<dbReference type="CDD" id="cd00009">
    <property type="entry name" value="AAA"/>
    <property type="match status" value="1"/>
</dbReference>
<evidence type="ECO:0000313" key="4">
    <source>
        <dbReference type="Proteomes" id="UP000241436"/>
    </source>
</evidence>
<dbReference type="Proteomes" id="UP000241436">
    <property type="component" value="Unassembled WGS sequence"/>
</dbReference>
<dbReference type="PANTHER" id="PTHR30050">
    <property type="entry name" value="CHROMOSOMAL REPLICATION INITIATOR PROTEIN DNAA"/>
    <property type="match status" value="1"/>
</dbReference>
<dbReference type="AlphaFoldDB" id="A0A2T4TWS1"/>
<evidence type="ECO:0000313" key="3">
    <source>
        <dbReference type="EMBL" id="PTL35556.1"/>
    </source>
</evidence>
<keyword evidence="4" id="KW-1185">Reference proteome</keyword>
<accession>A0A2T4TWS1</accession>
<dbReference type="EMBL" id="NVQC01000023">
    <property type="protein sequence ID" value="PTL35556.1"/>
    <property type="molecule type" value="Genomic_DNA"/>
</dbReference>
<dbReference type="InterPro" id="IPR047661">
    <property type="entry name" value="IstB"/>
</dbReference>
<organism evidence="3 4">
    <name type="scientific">Candidatus Methylomirabilis limnetica</name>
    <dbReference type="NCBI Taxonomy" id="2033718"/>
    <lineage>
        <taxon>Bacteria</taxon>
        <taxon>Candidatus Methylomirabilota</taxon>
        <taxon>Candidatus Methylomirabilia</taxon>
        <taxon>Candidatus Methylomirabilales</taxon>
        <taxon>Candidatus Methylomirabilaceae</taxon>
        <taxon>Candidatus Methylomirabilis</taxon>
    </lineage>
</organism>
<gene>
    <name evidence="3" type="ORF">CLG94_09810</name>
</gene>
<dbReference type="Pfam" id="PF01695">
    <property type="entry name" value="IstB_IS21"/>
    <property type="match status" value="1"/>
</dbReference>
<dbReference type="SMART" id="SM00382">
    <property type="entry name" value="AAA"/>
    <property type="match status" value="1"/>
</dbReference>
<dbReference type="InterPro" id="IPR002611">
    <property type="entry name" value="IstB_ATP-bd"/>
</dbReference>
<dbReference type="Gene3D" id="3.40.50.300">
    <property type="entry name" value="P-loop containing nucleotide triphosphate hydrolases"/>
    <property type="match status" value="1"/>
</dbReference>
<proteinExistence type="inferred from homology"/>
<dbReference type="InterPro" id="IPR003593">
    <property type="entry name" value="AAA+_ATPase"/>
</dbReference>
<evidence type="ECO:0000259" key="2">
    <source>
        <dbReference type="SMART" id="SM00382"/>
    </source>
</evidence>
<dbReference type="PANTHER" id="PTHR30050:SF4">
    <property type="entry name" value="ATP-BINDING PROTEIN RV3427C IN INSERTION SEQUENCE-RELATED"/>
    <property type="match status" value="1"/>
</dbReference>
<reference evidence="4" key="2">
    <citation type="journal article" date="2018" name="Environ. Microbiol.">
        <title>Bloom of a denitrifying methanotroph, 'Candidatus Methylomirabilis limnetica', in a deep stratified lake.</title>
        <authorList>
            <person name="Graf J.S."/>
            <person name="Mayr M.J."/>
            <person name="Marchant H.K."/>
            <person name="Tienken D."/>
            <person name="Hach P.F."/>
            <person name="Brand A."/>
            <person name="Schubert C.J."/>
            <person name="Kuypers M.M."/>
            <person name="Milucka J."/>
        </authorList>
    </citation>
    <scope>NUCLEOTIDE SEQUENCE [LARGE SCALE GENOMIC DNA]</scope>
    <source>
        <strain evidence="4">Zug</strain>
    </source>
</reference>
<evidence type="ECO:0000256" key="1">
    <source>
        <dbReference type="ARBA" id="ARBA00008059"/>
    </source>
</evidence>
<feature type="domain" description="AAA+ ATPase" evidence="2">
    <location>
        <begin position="28"/>
        <end position="160"/>
    </location>
</feature>
<sequence length="190" mass="21387">METTDLTKWPGFEVTQVRAYAECQYISRRENLVLLGKHGTGKTHAATVLGVEACRKGYRVLFTTAAHLTTTLIEAREERQLTRELARLSRYELLIIDEVGYIPFSAEGAQLLFQVFSDRYEKGSMIVTSNLAFAHWTSVFGDASLTAALLDRLTHHCAIHEFGWESIRFTDSLKQKSLAHKPAPRVVATT</sequence>
<dbReference type="GO" id="GO:0006260">
    <property type="term" value="P:DNA replication"/>
    <property type="evidence" value="ECO:0007669"/>
    <property type="project" value="TreeGrafter"/>
</dbReference>
<name>A0A2T4TWS1_9BACT</name>
<protein>
    <submittedName>
        <fullName evidence="3">Transposase</fullName>
    </submittedName>
</protein>
<comment type="caution">
    <text evidence="3">The sequence shown here is derived from an EMBL/GenBank/DDBJ whole genome shotgun (WGS) entry which is preliminary data.</text>
</comment>
<dbReference type="OrthoDB" id="9776217at2"/>
<comment type="similarity">
    <text evidence="1">Belongs to the IS21/IS1162 putative ATP-binding protein family.</text>
</comment>
<reference evidence="3 4" key="1">
    <citation type="submission" date="2017-09" db="EMBL/GenBank/DDBJ databases">
        <title>Bloom of a denitrifying methanotroph, Candidatus Methylomirabilis limnetica, in a deep stratified lake.</title>
        <authorList>
            <person name="Graf J.S."/>
            <person name="Marchant H.K."/>
            <person name="Tienken D."/>
            <person name="Hach P.F."/>
            <person name="Brand A."/>
            <person name="Schubert C.J."/>
            <person name="Kuypers M.M."/>
            <person name="Milucka J."/>
        </authorList>
    </citation>
    <scope>NUCLEOTIDE SEQUENCE [LARGE SCALE GENOMIC DNA]</scope>
    <source>
        <strain evidence="3 4">Zug</strain>
    </source>
</reference>
<dbReference type="NCBIfam" id="NF038214">
    <property type="entry name" value="IS21_help_AAA"/>
    <property type="match status" value="1"/>
</dbReference>
<dbReference type="InterPro" id="IPR027417">
    <property type="entry name" value="P-loop_NTPase"/>
</dbReference>
<dbReference type="SUPFAM" id="SSF52540">
    <property type="entry name" value="P-loop containing nucleoside triphosphate hydrolases"/>
    <property type="match status" value="1"/>
</dbReference>
<dbReference type="GO" id="GO:0005524">
    <property type="term" value="F:ATP binding"/>
    <property type="evidence" value="ECO:0007669"/>
    <property type="project" value="InterPro"/>
</dbReference>